<comment type="caution">
    <text evidence="3">The sequence shown here is derived from an EMBL/GenBank/DDBJ whole genome shotgun (WGS) entry which is preliminary data.</text>
</comment>
<protein>
    <submittedName>
        <fullName evidence="3">Uncharacterized protein</fullName>
    </submittedName>
</protein>
<keyword evidence="2" id="KW-0732">Signal</keyword>
<proteinExistence type="predicted"/>
<dbReference type="Proteomes" id="UP001190700">
    <property type="component" value="Unassembled WGS sequence"/>
</dbReference>
<feature type="region of interest" description="Disordered" evidence="1">
    <location>
        <begin position="96"/>
        <end position="179"/>
    </location>
</feature>
<gene>
    <name evidence="3" type="ORF">CYMTET_11471</name>
</gene>
<feature type="signal peptide" evidence="2">
    <location>
        <begin position="1"/>
        <end position="21"/>
    </location>
</feature>
<evidence type="ECO:0000313" key="4">
    <source>
        <dbReference type="Proteomes" id="UP001190700"/>
    </source>
</evidence>
<dbReference type="AlphaFoldDB" id="A0AAE0GNM7"/>
<accession>A0AAE0GNM7</accession>
<organism evidence="3 4">
    <name type="scientific">Cymbomonas tetramitiformis</name>
    <dbReference type="NCBI Taxonomy" id="36881"/>
    <lineage>
        <taxon>Eukaryota</taxon>
        <taxon>Viridiplantae</taxon>
        <taxon>Chlorophyta</taxon>
        <taxon>Pyramimonadophyceae</taxon>
        <taxon>Pyramimonadales</taxon>
        <taxon>Pyramimonadaceae</taxon>
        <taxon>Cymbomonas</taxon>
    </lineage>
</organism>
<evidence type="ECO:0000256" key="1">
    <source>
        <dbReference type="SAM" id="MobiDB-lite"/>
    </source>
</evidence>
<name>A0AAE0GNM7_9CHLO</name>
<evidence type="ECO:0000313" key="3">
    <source>
        <dbReference type="EMBL" id="KAK3280701.1"/>
    </source>
</evidence>
<feature type="chain" id="PRO_5042198656" evidence="2">
    <location>
        <begin position="22"/>
        <end position="179"/>
    </location>
</feature>
<dbReference type="EMBL" id="LGRX02004296">
    <property type="protein sequence ID" value="KAK3280701.1"/>
    <property type="molecule type" value="Genomic_DNA"/>
</dbReference>
<keyword evidence="4" id="KW-1185">Reference proteome</keyword>
<evidence type="ECO:0000256" key="2">
    <source>
        <dbReference type="SAM" id="SignalP"/>
    </source>
</evidence>
<sequence length="179" mass="18884">MEQGYAIAALCFGVFATITDAALPPGYDTELLCPKDSCLRSKEVPRGFAGPKTSFWECFEESSGQTHAPATWGFRLPQERKDALLEQGYFPEVYCSGAEKPSPNSAGGPDPPPIVSLPVEGEPQPIRGGPQPAKIPPVGGEPQPMKKPPVGGGPQPVHAPRVMSGSAHPPSSKVAEEEL</sequence>
<reference evidence="3 4" key="1">
    <citation type="journal article" date="2015" name="Genome Biol. Evol.">
        <title>Comparative Genomics of a Bacterivorous Green Alga Reveals Evolutionary Causalities and Consequences of Phago-Mixotrophic Mode of Nutrition.</title>
        <authorList>
            <person name="Burns J.A."/>
            <person name="Paasch A."/>
            <person name="Narechania A."/>
            <person name="Kim E."/>
        </authorList>
    </citation>
    <scope>NUCLEOTIDE SEQUENCE [LARGE SCALE GENOMIC DNA]</scope>
    <source>
        <strain evidence="3 4">PLY_AMNH</strain>
    </source>
</reference>